<dbReference type="Gene3D" id="3.90.226.10">
    <property type="entry name" value="2-enoyl-CoA Hydratase, Chain A, domain 1"/>
    <property type="match status" value="1"/>
</dbReference>
<dbReference type="Pfam" id="PF03572">
    <property type="entry name" value="Peptidase_S41"/>
    <property type="match status" value="1"/>
</dbReference>
<evidence type="ECO:0000259" key="2">
    <source>
        <dbReference type="Pfam" id="PF03572"/>
    </source>
</evidence>
<feature type="domain" description="Tail specific protease" evidence="2">
    <location>
        <begin position="284"/>
        <end position="451"/>
    </location>
</feature>
<dbReference type="InterPro" id="IPR005151">
    <property type="entry name" value="Tail-specific_protease"/>
</dbReference>
<reference evidence="3 4" key="1">
    <citation type="submission" date="2016-11" db="EMBL/GenBank/DDBJ databases">
        <authorList>
            <person name="Jaros S."/>
            <person name="Januszkiewicz K."/>
            <person name="Wedrychowicz H."/>
        </authorList>
    </citation>
    <scope>NUCLEOTIDE SEQUENCE [LARGE SCALE GENOMIC DNA]</scope>
    <source>
        <strain evidence="3 4">DSM 27406</strain>
    </source>
</reference>
<dbReference type="GO" id="GO:0004175">
    <property type="term" value="F:endopeptidase activity"/>
    <property type="evidence" value="ECO:0007669"/>
    <property type="project" value="TreeGrafter"/>
</dbReference>
<dbReference type="GO" id="GO:0030288">
    <property type="term" value="C:outer membrane-bounded periplasmic space"/>
    <property type="evidence" value="ECO:0007669"/>
    <property type="project" value="TreeGrafter"/>
</dbReference>
<feature type="signal peptide" evidence="1">
    <location>
        <begin position="1"/>
        <end position="21"/>
    </location>
</feature>
<dbReference type="GO" id="GO:0007165">
    <property type="term" value="P:signal transduction"/>
    <property type="evidence" value="ECO:0007669"/>
    <property type="project" value="TreeGrafter"/>
</dbReference>
<dbReference type="Proteomes" id="UP000184420">
    <property type="component" value="Unassembled WGS sequence"/>
</dbReference>
<dbReference type="PANTHER" id="PTHR32060">
    <property type="entry name" value="TAIL-SPECIFIC PROTEASE"/>
    <property type="match status" value="1"/>
</dbReference>
<dbReference type="GO" id="GO:0006508">
    <property type="term" value="P:proteolysis"/>
    <property type="evidence" value="ECO:0007669"/>
    <property type="project" value="InterPro"/>
</dbReference>
<dbReference type="PANTHER" id="PTHR32060:SF30">
    <property type="entry name" value="CARBOXY-TERMINAL PROCESSING PROTEASE CTPA"/>
    <property type="match status" value="1"/>
</dbReference>
<proteinExistence type="predicted"/>
<name>A0A1M7LAH1_9BACT</name>
<dbReference type="STRING" id="1419482.SAMN05444266_110222"/>
<dbReference type="OrthoDB" id="5480566at2"/>
<dbReference type="EMBL" id="FRBL01000010">
    <property type="protein sequence ID" value="SHM74985.1"/>
    <property type="molecule type" value="Genomic_DNA"/>
</dbReference>
<dbReference type="RefSeq" id="WP_083550754.1">
    <property type="nucleotide sequence ID" value="NZ_FRBL01000010.1"/>
</dbReference>
<keyword evidence="4" id="KW-1185">Reference proteome</keyword>
<sequence>MRKLVLFVLLAFQLPAVTTVAQTKPTPATDSLKIYNRMLQPREMQADLKLFRDIREKANSGLYRYHSKKEIDSIYKWAYSAIKQPLPVTGFFKIILQLTDFEGSCHNYTEVGTDLFRYLNQSQGFFPYDLKYLEGKIIFNQQLPEIPAGSRILSINGVADTALMKSFYKYLTGDGYTITQKLSGSVSRAYGVRYLLEYGVQDHFALTFTPPYSNEVKTATLPAVTLEKRKQNLVGRFSARVDSITDYNVQPKYSFRMLDDKTGLLNFRIFSMAYGSDDPVFPVYAKWVDSIFQQLDKQAVPNLVIDIRSNPGGSDPTFEQPMMYLTDHDFKENAAAYISFNRDEIPYQQYFWGVSTSHKYTADEIKAGLAYLKETYLPYKDGKSMQNPNINPVYHPKQPAYKGQLYLLIDENTASAASHLASLVRAYARNVTIVGVETVGGYYYHNGHAPLVYELPNSKIKTQFSIVAVTQDAPVKPNQPEGRGTMPDHEVWPAYSDFMAGKDTQMEYVLKLIREKK</sequence>
<dbReference type="InterPro" id="IPR029045">
    <property type="entry name" value="ClpP/crotonase-like_dom_sf"/>
</dbReference>
<evidence type="ECO:0000313" key="4">
    <source>
        <dbReference type="Proteomes" id="UP000184420"/>
    </source>
</evidence>
<organism evidence="3 4">
    <name type="scientific">Chitinophaga jiangningensis</name>
    <dbReference type="NCBI Taxonomy" id="1419482"/>
    <lineage>
        <taxon>Bacteria</taxon>
        <taxon>Pseudomonadati</taxon>
        <taxon>Bacteroidota</taxon>
        <taxon>Chitinophagia</taxon>
        <taxon>Chitinophagales</taxon>
        <taxon>Chitinophagaceae</taxon>
        <taxon>Chitinophaga</taxon>
    </lineage>
</organism>
<protein>
    <submittedName>
        <fullName evidence="3">Peptidase family S41</fullName>
    </submittedName>
</protein>
<evidence type="ECO:0000256" key="1">
    <source>
        <dbReference type="SAM" id="SignalP"/>
    </source>
</evidence>
<dbReference type="SUPFAM" id="SSF52096">
    <property type="entry name" value="ClpP/crotonase"/>
    <property type="match status" value="1"/>
</dbReference>
<feature type="chain" id="PRO_5013314542" evidence="1">
    <location>
        <begin position="22"/>
        <end position="517"/>
    </location>
</feature>
<accession>A0A1M7LAH1</accession>
<keyword evidence="1" id="KW-0732">Signal</keyword>
<evidence type="ECO:0000313" key="3">
    <source>
        <dbReference type="EMBL" id="SHM74985.1"/>
    </source>
</evidence>
<dbReference type="GO" id="GO:0008236">
    <property type="term" value="F:serine-type peptidase activity"/>
    <property type="evidence" value="ECO:0007669"/>
    <property type="project" value="InterPro"/>
</dbReference>
<dbReference type="AlphaFoldDB" id="A0A1M7LAH1"/>
<gene>
    <name evidence="3" type="ORF">SAMN05444266_110222</name>
</gene>